<evidence type="ECO:0000256" key="8">
    <source>
        <dbReference type="ARBA" id="ARBA00023242"/>
    </source>
</evidence>
<dbReference type="SMART" id="SM00487">
    <property type="entry name" value="DEXDc"/>
    <property type="match status" value="1"/>
</dbReference>
<keyword evidence="14" id="KW-1185">Reference proteome</keyword>
<keyword evidence="5" id="KW-0347">Helicase</keyword>
<dbReference type="Proteomes" id="UP000747542">
    <property type="component" value="Unassembled WGS sequence"/>
</dbReference>
<dbReference type="GO" id="GO:0016887">
    <property type="term" value="F:ATP hydrolysis activity"/>
    <property type="evidence" value="ECO:0007669"/>
    <property type="project" value="InterPro"/>
</dbReference>
<gene>
    <name evidence="13" type="primary">Atrx-L1</name>
    <name evidence="13" type="ORF">Hamer_G011417</name>
</gene>
<feature type="domain" description="Helicase C-terminal" evidence="12">
    <location>
        <begin position="597"/>
        <end position="771"/>
    </location>
</feature>
<dbReference type="InterPro" id="IPR049730">
    <property type="entry name" value="SNF2/RAD54-like_C"/>
</dbReference>
<comment type="subcellular location">
    <subcellularLocation>
        <location evidence="1">Nucleus</location>
    </subcellularLocation>
</comment>
<evidence type="ECO:0000256" key="10">
    <source>
        <dbReference type="SAM" id="MobiDB-lite"/>
    </source>
</evidence>
<dbReference type="SMART" id="SM00490">
    <property type="entry name" value="HELICc"/>
    <property type="match status" value="1"/>
</dbReference>
<comment type="similarity">
    <text evidence="2">Belongs to the SNF2/RAD54 helicase family.</text>
</comment>
<accession>A0A8J5JJD3</accession>
<feature type="region of interest" description="Disordered" evidence="10">
    <location>
        <begin position="1"/>
        <end position="117"/>
    </location>
</feature>
<feature type="compositionally biased region" description="Polar residues" evidence="10">
    <location>
        <begin position="1015"/>
        <end position="1035"/>
    </location>
</feature>
<dbReference type="PROSITE" id="PS51192">
    <property type="entry name" value="HELICASE_ATP_BIND_1"/>
    <property type="match status" value="1"/>
</dbReference>
<keyword evidence="7" id="KW-0238">DNA-binding</keyword>
<feature type="region of interest" description="Disordered" evidence="10">
    <location>
        <begin position="1008"/>
        <end position="1042"/>
    </location>
</feature>
<feature type="coiled-coil region" evidence="9">
    <location>
        <begin position="948"/>
        <end position="975"/>
    </location>
</feature>
<keyword evidence="3" id="KW-0547">Nucleotide-binding</keyword>
<dbReference type="InterPro" id="IPR014001">
    <property type="entry name" value="Helicase_ATP-bd"/>
</dbReference>
<keyword evidence="9" id="KW-0175">Coiled coil</keyword>
<evidence type="ECO:0000256" key="7">
    <source>
        <dbReference type="ARBA" id="ARBA00023125"/>
    </source>
</evidence>
<dbReference type="CDD" id="cd18793">
    <property type="entry name" value="SF2_C_SNF"/>
    <property type="match status" value="1"/>
</dbReference>
<dbReference type="Pfam" id="PF00176">
    <property type="entry name" value="SNF2-rel_dom"/>
    <property type="match status" value="1"/>
</dbReference>
<sequence length="1042" mass="120215">QNVPKVYKGYMNLNISSDEDKGSDYEDDEEEEEEEEDDDDDSDFEESEEDEDDKPKSKRKRIKKMTSSSDESGDEENKEDSPSKHKKIRRVIRDEDLLETTKNATQEEEERRKRISERQKRYNQIFEVDVESDQKDLGKLVLDFDPETKSELVSVHEKLVKFLKPHQFKGITFMWNATVESVEMMNSKPGSGCILAHCMGLGKTLQVIAFVHTLMTNKKTARHVSKVMVCCPVNTVYNWVSEFTNWLKGKMLPFDVVELASAKDLWGRAYRLDDWWREGGVCIIGYDMFRNLSNSKSKRYKGKMKEIFQRTLINPGPDLMVCDEGHILKNEKTALSIAINQINTKRRIVLTGTPLQNNLKEYHCMIQFVKPNLLGTKKEFMNRFVNPIEQGQCVDAMPRDVRRMKRRAHILHNMLEGCVQRFDYTVLKPFLPPKLEFVVSVQLSDIQRQLYQYYLDNLAQGGPKRQGSGLFVDFGALSRVWTHPKVLELAVRRSLDDEEDMDDFICDDTSTSESSDDERSRKKKKKGKKKKEEESEIEEEVVEGETEIPGPIHGLTESGKVKVDWWKKVLEDIIGDDFDDEFFDKLEHSGKLVLLLDIVRECTSIGDKVLVFSQSLLALDMIEDFLQLIDEGELELPQPEDPLPLPFKQWKKERDYLRLDGSSAPDARKNMCKFFNSSTNERCRLFLISTRAGGLGINLVAANRVIIFDSSWNPSHDTQSIFRVYRFGQKKPCYVYRFVAQGTMEEKIYSRQVTKMSTALRVVDEHQIKRYFKMDELAQLYEFTPSAITERETPIVPEDRLLAELLKRQKDWIVNYHEHDSLLENQTSEELSEEERKAAWDDYENEKKGFLVQQQRNSVMPVVGNAAMMTNPNLPSLSLSSFSFEGVVNTIKAQQEMCESVVLATKQIQKIHLNHYQRVQSMVYNLKNPMIAPEQRKLLPFGNHPEMLPMLEQQLRMLEENIQRENQVINHMTQITPQRDQVSMANLMSAGLIRGQPASTGVTSATANYVGRPSNAGTSTMRPLQQNPPEQNPGSNDVIMLD</sequence>
<dbReference type="InterPro" id="IPR038718">
    <property type="entry name" value="SNF2-like_sf"/>
</dbReference>
<dbReference type="InterPro" id="IPR044574">
    <property type="entry name" value="ARIP4-like"/>
</dbReference>
<dbReference type="InterPro" id="IPR001650">
    <property type="entry name" value="Helicase_C-like"/>
</dbReference>
<organism evidence="13 14">
    <name type="scientific">Homarus americanus</name>
    <name type="common">American lobster</name>
    <dbReference type="NCBI Taxonomy" id="6706"/>
    <lineage>
        <taxon>Eukaryota</taxon>
        <taxon>Metazoa</taxon>
        <taxon>Ecdysozoa</taxon>
        <taxon>Arthropoda</taxon>
        <taxon>Crustacea</taxon>
        <taxon>Multicrustacea</taxon>
        <taxon>Malacostraca</taxon>
        <taxon>Eumalacostraca</taxon>
        <taxon>Eucarida</taxon>
        <taxon>Decapoda</taxon>
        <taxon>Pleocyemata</taxon>
        <taxon>Astacidea</taxon>
        <taxon>Nephropoidea</taxon>
        <taxon>Nephropidae</taxon>
        <taxon>Homarus</taxon>
    </lineage>
</organism>
<evidence type="ECO:0000256" key="3">
    <source>
        <dbReference type="ARBA" id="ARBA00022741"/>
    </source>
</evidence>
<dbReference type="GO" id="GO:0003677">
    <property type="term" value="F:DNA binding"/>
    <property type="evidence" value="ECO:0007669"/>
    <property type="project" value="UniProtKB-KW"/>
</dbReference>
<feature type="domain" description="Helicase ATP-binding" evidence="11">
    <location>
        <begin position="184"/>
        <end position="372"/>
    </location>
</feature>
<evidence type="ECO:0000259" key="12">
    <source>
        <dbReference type="PROSITE" id="PS51194"/>
    </source>
</evidence>
<keyword evidence="4" id="KW-0378">Hydrolase</keyword>
<evidence type="ECO:0000313" key="14">
    <source>
        <dbReference type="Proteomes" id="UP000747542"/>
    </source>
</evidence>
<evidence type="ECO:0000313" key="13">
    <source>
        <dbReference type="EMBL" id="KAG7158745.1"/>
    </source>
</evidence>
<feature type="compositionally biased region" description="Acidic residues" evidence="10">
    <location>
        <begin position="25"/>
        <end position="52"/>
    </location>
</feature>
<keyword evidence="8" id="KW-0539">Nucleus</keyword>
<evidence type="ECO:0000256" key="5">
    <source>
        <dbReference type="ARBA" id="ARBA00022806"/>
    </source>
</evidence>
<evidence type="ECO:0000256" key="1">
    <source>
        <dbReference type="ARBA" id="ARBA00004123"/>
    </source>
</evidence>
<feature type="non-terminal residue" evidence="13">
    <location>
        <position position="1042"/>
    </location>
</feature>
<dbReference type="Gene3D" id="3.40.50.10810">
    <property type="entry name" value="Tandem AAA-ATPase domain"/>
    <property type="match status" value="1"/>
</dbReference>
<dbReference type="GO" id="GO:0005524">
    <property type="term" value="F:ATP binding"/>
    <property type="evidence" value="ECO:0007669"/>
    <property type="project" value="UniProtKB-KW"/>
</dbReference>
<evidence type="ECO:0000259" key="11">
    <source>
        <dbReference type="PROSITE" id="PS51192"/>
    </source>
</evidence>
<proteinExistence type="inferred from homology"/>
<dbReference type="GO" id="GO:0004386">
    <property type="term" value="F:helicase activity"/>
    <property type="evidence" value="ECO:0007669"/>
    <property type="project" value="UniProtKB-KW"/>
</dbReference>
<dbReference type="EMBL" id="JAHLQT010034478">
    <property type="protein sequence ID" value="KAG7158745.1"/>
    <property type="molecule type" value="Genomic_DNA"/>
</dbReference>
<evidence type="ECO:0000256" key="4">
    <source>
        <dbReference type="ARBA" id="ARBA00022801"/>
    </source>
</evidence>
<name>A0A8J5JJD3_HOMAM</name>
<dbReference type="PROSITE" id="PS51194">
    <property type="entry name" value="HELICASE_CTER"/>
    <property type="match status" value="1"/>
</dbReference>
<feature type="compositionally biased region" description="Acidic residues" evidence="10">
    <location>
        <begin position="534"/>
        <end position="546"/>
    </location>
</feature>
<dbReference type="Gene3D" id="3.40.50.300">
    <property type="entry name" value="P-loop containing nucleotide triphosphate hydrolases"/>
    <property type="match status" value="1"/>
</dbReference>
<dbReference type="Pfam" id="PF00271">
    <property type="entry name" value="Helicase_C"/>
    <property type="match status" value="1"/>
</dbReference>
<dbReference type="AlphaFoldDB" id="A0A8J5JJD3"/>
<evidence type="ECO:0000256" key="2">
    <source>
        <dbReference type="ARBA" id="ARBA00007025"/>
    </source>
</evidence>
<comment type="caution">
    <text evidence="13">The sequence shown here is derived from an EMBL/GenBank/DDBJ whole genome shotgun (WGS) entry which is preliminary data.</text>
</comment>
<evidence type="ECO:0000256" key="6">
    <source>
        <dbReference type="ARBA" id="ARBA00022840"/>
    </source>
</evidence>
<feature type="region of interest" description="Disordered" evidence="10">
    <location>
        <begin position="502"/>
        <end position="551"/>
    </location>
</feature>
<dbReference type="PANTHER" id="PTHR45797">
    <property type="entry name" value="RAD54-LIKE"/>
    <property type="match status" value="1"/>
</dbReference>
<dbReference type="GO" id="GO:0005634">
    <property type="term" value="C:nucleus"/>
    <property type="evidence" value="ECO:0007669"/>
    <property type="project" value="UniProtKB-SubCell"/>
</dbReference>
<keyword evidence="6" id="KW-0067">ATP-binding</keyword>
<dbReference type="InterPro" id="IPR027417">
    <property type="entry name" value="P-loop_NTPase"/>
</dbReference>
<reference evidence="13" key="1">
    <citation type="journal article" date="2021" name="Sci. Adv.">
        <title>The American lobster genome reveals insights on longevity, neural, and immune adaptations.</title>
        <authorList>
            <person name="Polinski J.M."/>
            <person name="Zimin A.V."/>
            <person name="Clark K.F."/>
            <person name="Kohn A.B."/>
            <person name="Sadowski N."/>
            <person name="Timp W."/>
            <person name="Ptitsyn A."/>
            <person name="Khanna P."/>
            <person name="Romanova D.Y."/>
            <person name="Williams P."/>
            <person name="Greenwood S.J."/>
            <person name="Moroz L.L."/>
            <person name="Walt D.R."/>
            <person name="Bodnar A.G."/>
        </authorList>
    </citation>
    <scope>NUCLEOTIDE SEQUENCE</scope>
    <source>
        <strain evidence="13">GMGI-L3</strain>
    </source>
</reference>
<dbReference type="PANTHER" id="PTHR45797:SF3">
    <property type="entry name" value="TRANSCRIPTIONAL REGULATOR ATRX HOMOLOG"/>
    <property type="match status" value="1"/>
</dbReference>
<dbReference type="SUPFAM" id="SSF52540">
    <property type="entry name" value="P-loop containing nucleoside triphosphate hydrolases"/>
    <property type="match status" value="2"/>
</dbReference>
<dbReference type="InterPro" id="IPR000330">
    <property type="entry name" value="SNF2_N"/>
</dbReference>
<evidence type="ECO:0000256" key="9">
    <source>
        <dbReference type="SAM" id="Coils"/>
    </source>
</evidence>
<protein>
    <submittedName>
        <fullName evidence="13">Transcriptional regulator ATRX-like 1</fullName>
    </submittedName>
</protein>